<dbReference type="Proteomes" id="UP001165082">
    <property type="component" value="Unassembled WGS sequence"/>
</dbReference>
<keyword evidence="1" id="KW-0802">TPR repeat</keyword>
<evidence type="ECO:0000256" key="1">
    <source>
        <dbReference type="PROSITE-ProRule" id="PRU00339"/>
    </source>
</evidence>
<dbReference type="PANTHER" id="PTHR10098:SF108">
    <property type="entry name" value="TETRATRICOPEPTIDE REPEAT PROTEIN 28"/>
    <property type="match status" value="1"/>
</dbReference>
<sequence>MADQEVDSSVTTQLADEFPQIDTPIRVSPPETLNAPYRQPNANKDTVIRATAFSPEAFSARPLFAGAQSPELTAEITKTRRQNEASRREFSENHAVYKTQIRDYTTLAFSMKRAGNTEAEAAAYFCVGVTYDNMGKYEDAVKGYSKFLKLSKEIDDKVGECLAYNCMGMCKMNSATPPNESTPYESGVELTEEQVNFINSAVKYHQMHLESSDDGGRFVANSNLGLCAGLLEDFATAAKYHQDALRIAIRMQSFAGQSVAVGNLGTLSVKQGDYTTAKACIQQHLQLTQSVRDIDGECNALILLGAVASATSDFDDALNSLSQARNVAEANNMLGMLKRISCAIGMAEATSKMDAHFGEIADRSHN</sequence>
<feature type="repeat" description="TPR" evidence="1">
    <location>
        <begin position="121"/>
        <end position="154"/>
    </location>
</feature>
<evidence type="ECO:0000313" key="4">
    <source>
        <dbReference type="Proteomes" id="UP001165082"/>
    </source>
</evidence>
<dbReference type="InterPro" id="IPR011990">
    <property type="entry name" value="TPR-like_helical_dom_sf"/>
</dbReference>
<dbReference type="SMART" id="SM00028">
    <property type="entry name" value="TPR"/>
    <property type="match status" value="4"/>
</dbReference>
<dbReference type="AlphaFoldDB" id="A0A9W7FD35"/>
<dbReference type="Pfam" id="PF13424">
    <property type="entry name" value="TPR_12"/>
    <property type="match status" value="1"/>
</dbReference>
<protein>
    <submittedName>
        <fullName evidence="3">Uncharacterized protein</fullName>
    </submittedName>
</protein>
<dbReference type="Gene3D" id="1.25.40.10">
    <property type="entry name" value="Tetratricopeptide repeat domain"/>
    <property type="match status" value="1"/>
</dbReference>
<reference evidence="3" key="1">
    <citation type="submission" date="2022-07" db="EMBL/GenBank/DDBJ databases">
        <title>Genome analysis of Parmales, a sister group of diatoms, reveals the evolutionary specialization of diatoms from phago-mixotrophs to photoautotrophs.</title>
        <authorList>
            <person name="Ban H."/>
            <person name="Sato S."/>
            <person name="Yoshikawa S."/>
            <person name="Kazumasa Y."/>
            <person name="Nakamura Y."/>
            <person name="Ichinomiya M."/>
            <person name="Saitoh K."/>
            <person name="Sato N."/>
            <person name="Blanc-Mathieu R."/>
            <person name="Endo H."/>
            <person name="Kuwata A."/>
            <person name="Ogata H."/>
        </authorList>
    </citation>
    <scope>NUCLEOTIDE SEQUENCE</scope>
</reference>
<name>A0A9W7FD35_9STRA</name>
<organism evidence="3 4">
    <name type="scientific">Triparma retinervis</name>
    <dbReference type="NCBI Taxonomy" id="2557542"/>
    <lineage>
        <taxon>Eukaryota</taxon>
        <taxon>Sar</taxon>
        <taxon>Stramenopiles</taxon>
        <taxon>Ochrophyta</taxon>
        <taxon>Bolidophyceae</taxon>
        <taxon>Parmales</taxon>
        <taxon>Triparmaceae</taxon>
        <taxon>Triparma</taxon>
    </lineage>
</organism>
<comment type="caution">
    <text evidence="3">The sequence shown here is derived from an EMBL/GenBank/DDBJ whole genome shotgun (WGS) entry which is preliminary data.</text>
</comment>
<keyword evidence="4" id="KW-1185">Reference proteome</keyword>
<gene>
    <name evidence="3" type="ORF">TrRE_jg5648</name>
</gene>
<dbReference type="InterPro" id="IPR019734">
    <property type="entry name" value="TPR_rpt"/>
</dbReference>
<accession>A0A9W7FD35</accession>
<proteinExistence type="predicted"/>
<dbReference type="PROSITE" id="PS50005">
    <property type="entry name" value="TPR"/>
    <property type="match status" value="1"/>
</dbReference>
<dbReference type="EMBL" id="BRXZ01000345">
    <property type="protein sequence ID" value="GMI09913.1"/>
    <property type="molecule type" value="Genomic_DNA"/>
</dbReference>
<dbReference type="PANTHER" id="PTHR10098">
    <property type="entry name" value="RAPSYN-RELATED"/>
    <property type="match status" value="1"/>
</dbReference>
<feature type="region of interest" description="Disordered" evidence="2">
    <location>
        <begin position="1"/>
        <end position="41"/>
    </location>
</feature>
<evidence type="ECO:0000256" key="2">
    <source>
        <dbReference type="SAM" id="MobiDB-lite"/>
    </source>
</evidence>
<dbReference type="OrthoDB" id="286233at2759"/>
<dbReference type="SUPFAM" id="SSF48452">
    <property type="entry name" value="TPR-like"/>
    <property type="match status" value="1"/>
</dbReference>
<evidence type="ECO:0000313" key="3">
    <source>
        <dbReference type="EMBL" id="GMI09913.1"/>
    </source>
</evidence>